<sequence>MKLADDAESRQLVGRHQYVMEETPGRGLVHLEEVEIFQVALPVYAKDSCDLVQTIQYEAKEMASDWTGTVPVGIPIMPETLSFESFQAMSSVQASIVRGDWPLELEFLDVDSVGLSLKRFKHLVYLSDRAEQVQAHL</sequence>
<evidence type="ECO:0000313" key="2">
    <source>
        <dbReference type="Proteomes" id="UP000297253"/>
    </source>
</evidence>
<dbReference type="Gene3D" id="3.40.50.300">
    <property type="entry name" value="P-loop containing nucleotide triphosphate hydrolases"/>
    <property type="match status" value="1"/>
</dbReference>
<evidence type="ECO:0000313" key="1">
    <source>
        <dbReference type="EMBL" id="TFU98239.1"/>
    </source>
</evidence>
<protein>
    <submittedName>
        <fullName evidence="1">Uncharacterized protein</fullName>
    </submittedName>
</protein>
<organism evidence="1 2">
    <name type="scientific">Streptococcus cuniculi</name>
    <dbReference type="NCBI Taxonomy" id="1432788"/>
    <lineage>
        <taxon>Bacteria</taxon>
        <taxon>Bacillati</taxon>
        <taxon>Bacillota</taxon>
        <taxon>Bacilli</taxon>
        <taxon>Lactobacillales</taxon>
        <taxon>Streptococcaceae</taxon>
        <taxon>Streptococcus</taxon>
    </lineage>
</organism>
<name>A0A4Y9JE58_9STRE</name>
<gene>
    <name evidence="1" type="ORF">E4T82_04335</name>
</gene>
<reference evidence="1 2" key="1">
    <citation type="submission" date="2019-03" db="EMBL/GenBank/DDBJ databases">
        <title>Diversity of the mouse oral microbiome.</title>
        <authorList>
            <person name="Joseph S."/>
            <person name="Aduse-Opoku J."/>
            <person name="Curtis M."/>
            <person name="Wade W."/>
            <person name="Hashim A."/>
        </authorList>
    </citation>
    <scope>NUCLEOTIDE SEQUENCE [LARGE SCALE GENOMIC DNA]</scope>
    <source>
        <strain evidence="1 2">WM131</strain>
    </source>
</reference>
<accession>A0A4Y9JE58</accession>
<dbReference type="InterPro" id="IPR027417">
    <property type="entry name" value="P-loop_NTPase"/>
</dbReference>
<dbReference type="EMBL" id="SPPD01000004">
    <property type="protein sequence ID" value="TFU98239.1"/>
    <property type="molecule type" value="Genomic_DNA"/>
</dbReference>
<comment type="caution">
    <text evidence="1">The sequence shown here is derived from an EMBL/GenBank/DDBJ whole genome shotgun (WGS) entry which is preliminary data.</text>
</comment>
<proteinExistence type="predicted"/>
<dbReference type="Proteomes" id="UP000297253">
    <property type="component" value="Unassembled WGS sequence"/>
</dbReference>
<dbReference type="RefSeq" id="WP_135181643.1">
    <property type="nucleotide sequence ID" value="NZ_JADGKZ010000004.1"/>
</dbReference>
<dbReference type="AlphaFoldDB" id="A0A4Y9JE58"/>
<dbReference type="OrthoDB" id="9807790at2"/>